<evidence type="ECO:0000256" key="7">
    <source>
        <dbReference type="ARBA" id="ARBA00023316"/>
    </source>
</evidence>
<feature type="non-terminal residue" evidence="9">
    <location>
        <position position="1"/>
    </location>
</feature>
<dbReference type="AlphaFoldDB" id="A0A830B3B6"/>
<dbReference type="InterPro" id="IPR000743">
    <property type="entry name" value="Glyco_hydro_28"/>
</dbReference>
<dbReference type="InterPro" id="IPR011050">
    <property type="entry name" value="Pectin_lyase_fold/virulence"/>
</dbReference>
<gene>
    <name evidence="9" type="ORF">PHJA_000305000</name>
</gene>
<evidence type="ECO:0000313" key="10">
    <source>
        <dbReference type="Proteomes" id="UP000653305"/>
    </source>
</evidence>
<dbReference type="GO" id="GO:0005975">
    <property type="term" value="P:carbohydrate metabolic process"/>
    <property type="evidence" value="ECO:0007669"/>
    <property type="project" value="InterPro"/>
</dbReference>
<dbReference type="PANTHER" id="PTHR31375">
    <property type="match status" value="1"/>
</dbReference>
<dbReference type="InterPro" id="IPR006626">
    <property type="entry name" value="PbH1"/>
</dbReference>
<sequence length="213" mass="23299">ITINGRGTLDGNGVVAWRRPCKDINTCKLPPTKVSNAQIQDIKSENSKMFHMSIYESQGVTLNNVTISAPDNSPNTDGVHIARSSDIRIINSQIAMGDDCISIGERSSNVNITGISYGPGHGICVRSLGKNQGERDVSLITVTNCTLTGTTNGVRIKTFASHVSLTAYDLTFQHIIMNNVKNPIIINQQYCPQGFSKVGFFFYLRIQSSVYKL</sequence>
<dbReference type="OrthoDB" id="187139at2759"/>
<dbReference type="Gene3D" id="2.160.20.10">
    <property type="entry name" value="Single-stranded right-handed beta-helix, Pectin lyase-like"/>
    <property type="match status" value="1"/>
</dbReference>
<name>A0A830B3B6_9LAMI</name>
<keyword evidence="10" id="KW-1185">Reference proteome</keyword>
<keyword evidence="5 8" id="KW-0378">Hydrolase</keyword>
<proteinExistence type="inferred from homology"/>
<evidence type="ECO:0000256" key="3">
    <source>
        <dbReference type="ARBA" id="ARBA00022512"/>
    </source>
</evidence>
<dbReference type="Proteomes" id="UP000653305">
    <property type="component" value="Unassembled WGS sequence"/>
</dbReference>
<evidence type="ECO:0000256" key="6">
    <source>
        <dbReference type="ARBA" id="ARBA00023295"/>
    </source>
</evidence>
<reference evidence="9" key="1">
    <citation type="submission" date="2020-07" db="EMBL/GenBank/DDBJ databases">
        <title>Ethylene signaling mediates host invasion by parasitic plants.</title>
        <authorList>
            <person name="Yoshida S."/>
        </authorList>
    </citation>
    <scope>NUCLEOTIDE SEQUENCE</scope>
    <source>
        <strain evidence="9">Okayama</strain>
    </source>
</reference>
<dbReference type="InterPro" id="IPR012334">
    <property type="entry name" value="Pectin_lyas_fold"/>
</dbReference>
<keyword evidence="3" id="KW-0134">Cell wall</keyword>
<accession>A0A830B3B6</accession>
<dbReference type="EMBL" id="BMAC01000031">
    <property type="protein sequence ID" value="GFP81617.1"/>
    <property type="molecule type" value="Genomic_DNA"/>
</dbReference>
<evidence type="ECO:0000256" key="4">
    <source>
        <dbReference type="ARBA" id="ARBA00022525"/>
    </source>
</evidence>
<evidence type="ECO:0000256" key="1">
    <source>
        <dbReference type="ARBA" id="ARBA00004191"/>
    </source>
</evidence>
<evidence type="ECO:0000313" key="9">
    <source>
        <dbReference type="EMBL" id="GFP81617.1"/>
    </source>
</evidence>
<evidence type="ECO:0000256" key="8">
    <source>
        <dbReference type="RuleBase" id="RU361169"/>
    </source>
</evidence>
<keyword evidence="7" id="KW-0961">Cell wall biogenesis/degradation</keyword>
<dbReference type="SMART" id="SM00710">
    <property type="entry name" value="PbH1"/>
    <property type="match status" value="5"/>
</dbReference>
<protein>
    <submittedName>
        <fullName evidence="9">Exopolygalacturonase</fullName>
    </submittedName>
</protein>
<comment type="caution">
    <text evidence="9">The sequence shown here is derived from an EMBL/GenBank/DDBJ whole genome shotgun (WGS) entry which is preliminary data.</text>
</comment>
<keyword evidence="4" id="KW-0964">Secreted</keyword>
<organism evidence="9 10">
    <name type="scientific">Phtheirospermum japonicum</name>
    <dbReference type="NCBI Taxonomy" id="374723"/>
    <lineage>
        <taxon>Eukaryota</taxon>
        <taxon>Viridiplantae</taxon>
        <taxon>Streptophyta</taxon>
        <taxon>Embryophyta</taxon>
        <taxon>Tracheophyta</taxon>
        <taxon>Spermatophyta</taxon>
        <taxon>Magnoliopsida</taxon>
        <taxon>eudicotyledons</taxon>
        <taxon>Gunneridae</taxon>
        <taxon>Pentapetalae</taxon>
        <taxon>asterids</taxon>
        <taxon>lamiids</taxon>
        <taxon>Lamiales</taxon>
        <taxon>Orobanchaceae</taxon>
        <taxon>Orobanchaceae incertae sedis</taxon>
        <taxon>Phtheirospermum</taxon>
    </lineage>
</organism>
<dbReference type="GO" id="GO:0004650">
    <property type="term" value="F:polygalacturonase activity"/>
    <property type="evidence" value="ECO:0007669"/>
    <property type="project" value="InterPro"/>
</dbReference>
<comment type="subcellular location">
    <subcellularLocation>
        <location evidence="1">Secreted</location>
        <location evidence="1">Cell wall</location>
    </subcellularLocation>
</comment>
<dbReference type="SUPFAM" id="SSF51126">
    <property type="entry name" value="Pectin lyase-like"/>
    <property type="match status" value="1"/>
</dbReference>
<evidence type="ECO:0000256" key="2">
    <source>
        <dbReference type="ARBA" id="ARBA00008834"/>
    </source>
</evidence>
<comment type="similarity">
    <text evidence="2 8">Belongs to the glycosyl hydrolase 28 family.</text>
</comment>
<keyword evidence="6 8" id="KW-0326">Glycosidase</keyword>
<dbReference type="Pfam" id="PF00295">
    <property type="entry name" value="Glyco_hydro_28"/>
    <property type="match status" value="1"/>
</dbReference>
<evidence type="ECO:0000256" key="5">
    <source>
        <dbReference type="ARBA" id="ARBA00022801"/>
    </source>
</evidence>
<dbReference type="GO" id="GO:0071555">
    <property type="term" value="P:cell wall organization"/>
    <property type="evidence" value="ECO:0007669"/>
    <property type="project" value="UniProtKB-KW"/>
</dbReference>